<feature type="transmembrane region" description="Helical" evidence="8">
    <location>
        <begin position="129"/>
        <end position="146"/>
    </location>
</feature>
<dbReference type="EMBL" id="VNKI01000004">
    <property type="protein sequence ID" value="TVX81195.1"/>
    <property type="molecule type" value="Genomic_DNA"/>
</dbReference>
<dbReference type="PANTHER" id="PTHR43357:SF4">
    <property type="entry name" value="INNER MEMBRANE ABC TRANSPORTER PERMEASE PROTEIN YDCV"/>
    <property type="match status" value="1"/>
</dbReference>
<feature type="domain" description="ABC transmembrane type-1" evidence="9">
    <location>
        <begin position="61"/>
        <end position="250"/>
    </location>
</feature>
<evidence type="ECO:0000256" key="1">
    <source>
        <dbReference type="ARBA" id="ARBA00004429"/>
    </source>
</evidence>
<feature type="transmembrane region" description="Helical" evidence="8">
    <location>
        <begin position="7"/>
        <end position="30"/>
    </location>
</feature>
<keyword evidence="6 8" id="KW-1133">Transmembrane helix</keyword>
<accession>A0A8B5XZK8</accession>
<evidence type="ECO:0000256" key="8">
    <source>
        <dbReference type="RuleBase" id="RU363032"/>
    </source>
</evidence>
<dbReference type="InterPro" id="IPR035906">
    <property type="entry name" value="MetI-like_sf"/>
</dbReference>
<dbReference type="AlphaFoldDB" id="A0A8B5XZK8"/>
<feature type="transmembrane region" description="Helical" evidence="8">
    <location>
        <begin position="96"/>
        <end position="123"/>
    </location>
</feature>
<keyword evidence="7 8" id="KW-0472">Membrane</keyword>
<evidence type="ECO:0000313" key="10">
    <source>
        <dbReference type="EMBL" id="TVX81195.1"/>
    </source>
</evidence>
<keyword evidence="2 8" id="KW-0813">Transport</keyword>
<dbReference type="SUPFAM" id="SSF161098">
    <property type="entry name" value="MetI-like"/>
    <property type="match status" value="1"/>
</dbReference>
<gene>
    <name evidence="10" type="ORF">FQP34_09420</name>
</gene>
<dbReference type="GO" id="GO:0055085">
    <property type="term" value="P:transmembrane transport"/>
    <property type="evidence" value="ECO:0007669"/>
    <property type="project" value="InterPro"/>
</dbReference>
<proteinExistence type="inferred from homology"/>
<dbReference type="PROSITE" id="PS50928">
    <property type="entry name" value="ABC_TM1"/>
    <property type="match status" value="1"/>
</dbReference>
<keyword evidence="4" id="KW-0997">Cell inner membrane</keyword>
<dbReference type="Gene3D" id="1.10.3720.10">
    <property type="entry name" value="MetI-like"/>
    <property type="match status" value="1"/>
</dbReference>
<sequence>MISKVVMWTIGGFLLLFLAFPLLVLINVSFTELNYLSFPGQGFTLKWYKKLFEDISYVESFIYSFKLSGVATLGAILIGIPASYGLARNNFKGKGIVMSLISSPLLLPQIFLGLALLQFFYYFTNSPQNFFTLVLGHIIITLPYVVRTCVNSFLGISPYIEEAGRDLGAGALKTFFIITLPQMKSSIIAGTLFSFAVSWVNVEVTIFLTSADQMALPVKMFNYVQYNIDPMIAAVSAVTIYIAFFLILVIDMLVGIENVASK</sequence>
<organism evidence="10 11">
    <name type="scientific">Peribacillus simplex</name>
    <dbReference type="NCBI Taxonomy" id="1478"/>
    <lineage>
        <taxon>Bacteria</taxon>
        <taxon>Bacillati</taxon>
        <taxon>Bacillota</taxon>
        <taxon>Bacilli</taxon>
        <taxon>Bacillales</taxon>
        <taxon>Bacillaceae</taxon>
        <taxon>Peribacillus</taxon>
    </lineage>
</organism>
<comment type="similarity">
    <text evidence="8">Belongs to the binding-protein-dependent transport system permease family.</text>
</comment>
<comment type="caution">
    <text evidence="10">The sequence shown here is derived from an EMBL/GenBank/DDBJ whole genome shotgun (WGS) entry which is preliminary data.</text>
</comment>
<name>A0A8B5XZK8_9BACI</name>
<dbReference type="GO" id="GO:0005886">
    <property type="term" value="C:plasma membrane"/>
    <property type="evidence" value="ECO:0007669"/>
    <property type="project" value="UniProtKB-SubCell"/>
</dbReference>
<keyword evidence="3" id="KW-1003">Cell membrane</keyword>
<dbReference type="Pfam" id="PF00528">
    <property type="entry name" value="BPD_transp_1"/>
    <property type="match status" value="1"/>
</dbReference>
<dbReference type="InterPro" id="IPR000515">
    <property type="entry name" value="MetI-like"/>
</dbReference>
<evidence type="ECO:0000313" key="11">
    <source>
        <dbReference type="Proteomes" id="UP000317770"/>
    </source>
</evidence>
<feature type="transmembrane region" description="Helical" evidence="8">
    <location>
        <begin position="61"/>
        <end position="84"/>
    </location>
</feature>
<protein>
    <submittedName>
        <fullName evidence="10">ABC transporter permease</fullName>
    </submittedName>
</protein>
<dbReference type="PANTHER" id="PTHR43357">
    <property type="entry name" value="INNER MEMBRANE ABC TRANSPORTER PERMEASE PROTEIN YDCV"/>
    <property type="match status" value="1"/>
</dbReference>
<evidence type="ECO:0000256" key="7">
    <source>
        <dbReference type="ARBA" id="ARBA00023136"/>
    </source>
</evidence>
<reference evidence="10 11" key="1">
    <citation type="submission" date="2019-07" db="EMBL/GenBank/DDBJ databases">
        <title>Genome assembly of Bacillus simplex strain GGC-P6A.</title>
        <authorList>
            <person name="Jennings M.E."/>
            <person name="Barton H.A."/>
        </authorList>
    </citation>
    <scope>NUCLEOTIDE SEQUENCE [LARGE SCALE GENOMIC DNA]</scope>
    <source>
        <strain evidence="10 11">GGC-P6A</strain>
    </source>
</reference>
<feature type="transmembrane region" description="Helical" evidence="8">
    <location>
        <begin position="231"/>
        <end position="254"/>
    </location>
</feature>
<keyword evidence="5 8" id="KW-0812">Transmembrane</keyword>
<evidence type="ECO:0000259" key="9">
    <source>
        <dbReference type="PROSITE" id="PS50928"/>
    </source>
</evidence>
<comment type="subcellular location">
    <subcellularLocation>
        <location evidence="1">Cell inner membrane</location>
        <topology evidence="1">Multi-pass membrane protein</topology>
    </subcellularLocation>
    <subcellularLocation>
        <location evidence="8">Cell membrane</location>
        <topology evidence="8">Multi-pass membrane protein</topology>
    </subcellularLocation>
</comment>
<evidence type="ECO:0000256" key="5">
    <source>
        <dbReference type="ARBA" id="ARBA00022692"/>
    </source>
</evidence>
<evidence type="ECO:0000256" key="2">
    <source>
        <dbReference type="ARBA" id="ARBA00022448"/>
    </source>
</evidence>
<evidence type="ECO:0000256" key="4">
    <source>
        <dbReference type="ARBA" id="ARBA00022519"/>
    </source>
</evidence>
<dbReference type="CDD" id="cd06261">
    <property type="entry name" value="TM_PBP2"/>
    <property type="match status" value="1"/>
</dbReference>
<evidence type="ECO:0000256" key="6">
    <source>
        <dbReference type="ARBA" id="ARBA00022989"/>
    </source>
</evidence>
<evidence type="ECO:0000256" key="3">
    <source>
        <dbReference type="ARBA" id="ARBA00022475"/>
    </source>
</evidence>
<dbReference type="RefSeq" id="WP_144478300.1">
    <property type="nucleotide sequence ID" value="NZ_JARMTY010000023.1"/>
</dbReference>
<dbReference type="Proteomes" id="UP000317770">
    <property type="component" value="Unassembled WGS sequence"/>
</dbReference>
<feature type="transmembrane region" description="Helical" evidence="8">
    <location>
        <begin position="187"/>
        <end position="211"/>
    </location>
</feature>